<sequence>MIKTYTHNRISSVYQYMIMGIGIILILYSIYDQHYYKIFLGLLLIYASFFEKNVFIAEEGVLIQTKKIRSKKERMIKFAQMQRISIQKRNDKAMLFCEMGNVGYKVIVDATNVDKIIGLAKKHNKKIDIYYVE</sequence>
<dbReference type="RefSeq" id="WP_218282129.1">
    <property type="nucleotide sequence ID" value="NZ_CP078093.1"/>
</dbReference>
<accession>A0ABX8R8R5</accession>
<feature type="domain" description="Bacterial PH" evidence="2">
    <location>
        <begin position="7"/>
        <end position="130"/>
    </location>
</feature>
<organism evidence="3 4">
    <name type="scientific">Crassaminicella indica</name>
    <dbReference type="NCBI Taxonomy" id="2855394"/>
    <lineage>
        <taxon>Bacteria</taxon>
        <taxon>Bacillati</taxon>
        <taxon>Bacillota</taxon>
        <taxon>Clostridia</taxon>
        <taxon>Eubacteriales</taxon>
        <taxon>Clostridiaceae</taxon>
        <taxon>Crassaminicella</taxon>
    </lineage>
</organism>
<keyword evidence="1" id="KW-1133">Transmembrane helix</keyword>
<keyword evidence="4" id="KW-1185">Reference proteome</keyword>
<proteinExistence type="predicted"/>
<keyword evidence="1" id="KW-0472">Membrane</keyword>
<feature type="transmembrane region" description="Helical" evidence="1">
    <location>
        <begin position="12"/>
        <end position="31"/>
    </location>
</feature>
<evidence type="ECO:0000313" key="4">
    <source>
        <dbReference type="Proteomes" id="UP000886818"/>
    </source>
</evidence>
<dbReference type="Proteomes" id="UP000886818">
    <property type="component" value="Chromosome"/>
</dbReference>
<protein>
    <recommendedName>
        <fullName evidence="2">Bacterial PH domain-containing protein</fullName>
    </recommendedName>
</protein>
<keyword evidence="1" id="KW-0812">Transmembrane</keyword>
<reference evidence="3" key="1">
    <citation type="submission" date="2021-07" db="EMBL/GenBank/DDBJ databases">
        <title>Complete genome sequence of Crassaminicella sp. 143-21, isolated from a deep-sea hydrothermal vent.</title>
        <authorList>
            <person name="Li X."/>
        </authorList>
    </citation>
    <scope>NUCLEOTIDE SEQUENCE</scope>
    <source>
        <strain evidence="3">143-21</strain>
    </source>
</reference>
<dbReference type="EMBL" id="CP078093">
    <property type="protein sequence ID" value="QXM05430.1"/>
    <property type="molecule type" value="Genomic_DNA"/>
</dbReference>
<name>A0ABX8R8R5_9CLOT</name>
<dbReference type="Pfam" id="PF20794">
    <property type="entry name" value="bPH_7"/>
    <property type="match status" value="1"/>
</dbReference>
<evidence type="ECO:0000313" key="3">
    <source>
        <dbReference type="EMBL" id="QXM05430.1"/>
    </source>
</evidence>
<evidence type="ECO:0000256" key="1">
    <source>
        <dbReference type="SAM" id="Phobius"/>
    </source>
</evidence>
<evidence type="ECO:0000259" key="2">
    <source>
        <dbReference type="Pfam" id="PF20794"/>
    </source>
</evidence>
<gene>
    <name evidence="3" type="ORF">KVH43_08525</name>
</gene>
<feature type="transmembrane region" description="Helical" evidence="1">
    <location>
        <begin position="37"/>
        <end position="57"/>
    </location>
</feature>
<dbReference type="InterPro" id="IPR048871">
    <property type="entry name" value="PH_7_bact"/>
</dbReference>